<feature type="signal peptide" evidence="1">
    <location>
        <begin position="1"/>
        <end position="20"/>
    </location>
</feature>
<gene>
    <name evidence="2" type="ORF">SAMN02745704_01699</name>
</gene>
<dbReference type="STRING" id="1121449.SAMN02745704_01699"/>
<evidence type="ECO:0000256" key="1">
    <source>
        <dbReference type="SAM" id="SignalP"/>
    </source>
</evidence>
<evidence type="ECO:0000313" key="3">
    <source>
        <dbReference type="Proteomes" id="UP000190027"/>
    </source>
</evidence>
<reference evidence="2 3" key="1">
    <citation type="submission" date="2017-02" db="EMBL/GenBank/DDBJ databases">
        <authorList>
            <person name="Peterson S.W."/>
        </authorList>
    </citation>
    <scope>NUCLEOTIDE SEQUENCE [LARGE SCALE GENOMIC DNA]</scope>
    <source>
        <strain evidence="2 3">DSM 16080</strain>
    </source>
</reference>
<evidence type="ECO:0000313" key="2">
    <source>
        <dbReference type="EMBL" id="SKA83680.1"/>
    </source>
</evidence>
<name>A0A1T4X262_9BACT</name>
<keyword evidence="3" id="KW-1185">Reference proteome</keyword>
<dbReference type="EMBL" id="FUYC01000006">
    <property type="protein sequence ID" value="SKA83680.1"/>
    <property type="molecule type" value="Genomic_DNA"/>
</dbReference>
<keyword evidence="1" id="KW-0732">Signal</keyword>
<sequence>MVRFFLSLLSVLFVAAPSLAAPCISADPGPAVSTPFATIAPQQQRMSPDLAEWPGAPCVTDADCGDLRCCDGVCADSCRADEAIFNAESAQTPRP</sequence>
<dbReference type="AlphaFoldDB" id="A0A1T4X262"/>
<protein>
    <recommendedName>
        <fullName evidence="4">WAP domain-containing protein</fullName>
    </recommendedName>
</protein>
<organism evidence="2 3">
    <name type="scientific">Paucidesulfovibrio gracilis DSM 16080</name>
    <dbReference type="NCBI Taxonomy" id="1121449"/>
    <lineage>
        <taxon>Bacteria</taxon>
        <taxon>Pseudomonadati</taxon>
        <taxon>Thermodesulfobacteriota</taxon>
        <taxon>Desulfovibrionia</taxon>
        <taxon>Desulfovibrionales</taxon>
        <taxon>Desulfovibrionaceae</taxon>
        <taxon>Paucidesulfovibrio</taxon>
    </lineage>
</organism>
<evidence type="ECO:0008006" key="4">
    <source>
        <dbReference type="Google" id="ProtNLM"/>
    </source>
</evidence>
<proteinExistence type="predicted"/>
<dbReference type="Proteomes" id="UP000190027">
    <property type="component" value="Unassembled WGS sequence"/>
</dbReference>
<feature type="chain" id="PRO_5012188347" description="WAP domain-containing protein" evidence="1">
    <location>
        <begin position="21"/>
        <end position="95"/>
    </location>
</feature>
<accession>A0A1T4X262</accession>
<dbReference type="RefSeq" id="WP_159447177.1">
    <property type="nucleotide sequence ID" value="NZ_FUYC01000006.1"/>
</dbReference>